<gene>
    <name evidence="8" type="ORF">IW261DRAFT_1491154</name>
</gene>
<dbReference type="PANTHER" id="PTHR43310:SF4">
    <property type="entry name" value="AFR304WP"/>
    <property type="match status" value="1"/>
</dbReference>
<keyword evidence="4 6" id="KW-0472">Membrane</keyword>
<dbReference type="GO" id="GO:0016020">
    <property type="term" value="C:membrane"/>
    <property type="evidence" value="ECO:0007669"/>
    <property type="project" value="UniProtKB-SubCell"/>
</dbReference>
<feature type="transmembrane region" description="Helical" evidence="6">
    <location>
        <begin position="231"/>
        <end position="252"/>
    </location>
</feature>
<feature type="transmembrane region" description="Helical" evidence="6">
    <location>
        <begin position="305"/>
        <end position="325"/>
    </location>
</feature>
<dbReference type="Pfam" id="PF00916">
    <property type="entry name" value="Sulfate_transp"/>
    <property type="match status" value="1"/>
</dbReference>
<feature type="transmembrane region" description="Helical" evidence="6">
    <location>
        <begin position="337"/>
        <end position="361"/>
    </location>
</feature>
<feature type="transmembrane region" description="Helical" evidence="6">
    <location>
        <begin position="373"/>
        <end position="393"/>
    </location>
</feature>
<evidence type="ECO:0000256" key="2">
    <source>
        <dbReference type="ARBA" id="ARBA00022692"/>
    </source>
</evidence>
<feature type="transmembrane region" description="Helical" evidence="6">
    <location>
        <begin position="21"/>
        <end position="45"/>
    </location>
</feature>
<dbReference type="AlphaFoldDB" id="A0AA39P2M0"/>
<feature type="transmembrane region" description="Helical" evidence="6">
    <location>
        <begin position="264"/>
        <end position="285"/>
    </location>
</feature>
<dbReference type="Proteomes" id="UP001175227">
    <property type="component" value="Unassembled WGS sequence"/>
</dbReference>
<feature type="compositionally biased region" description="Basic and acidic residues" evidence="5">
    <location>
        <begin position="482"/>
        <end position="492"/>
    </location>
</feature>
<evidence type="ECO:0000313" key="9">
    <source>
        <dbReference type="Proteomes" id="UP001175227"/>
    </source>
</evidence>
<protein>
    <submittedName>
        <fullName evidence="8">Sulfate transporter family-domain-containing protein</fullName>
    </submittedName>
</protein>
<feature type="transmembrane region" description="Helical" evidence="6">
    <location>
        <begin position="122"/>
        <end position="142"/>
    </location>
</feature>
<feature type="transmembrane region" description="Helical" evidence="6">
    <location>
        <begin position="154"/>
        <end position="176"/>
    </location>
</feature>
<keyword evidence="2 6" id="KW-0812">Transmembrane</keyword>
<evidence type="ECO:0000256" key="3">
    <source>
        <dbReference type="ARBA" id="ARBA00022989"/>
    </source>
</evidence>
<dbReference type="InterPro" id="IPR052706">
    <property type="entry name" value="Membrane-Transporter-like"/>
</dbReference>
<dbReference type="EMBL" id="JAUEPR010000020">
    <property type="protein sequence ID" value="KAK0476422.1"/>
    <property type="molecule type" value="Genomic_DNA"/>
</dbReference>
<feature type="domain" description="STAS" evidence="7">
    <location>
        <begin position="540"/>
        <end position="651"/>
    </location>
</feature>
<dbReference type="InterPro" id="IPR002645">
    <property type="entry name" value="STAS_dom"/>
</dbReference>
<evidence type="ECO:0000256" key="1">
    <source>
        <dbReference type="ARBA" id="ARBA00004141"/>
    </source>
</evidence>
<feature type="transmembrane region" description="Helical" evidence="6">
    <location>
        <begin position="399"/>
        <end position="417"/>
    </location>
</feature>
<dbReference type="SUPFAM" id="SSF52091">
    <property type="entry name" value="SpoIIaa-like"/>
    <property type="match status" value="1"/>
</dbReference>
<comment type="subcellular location">
    <subcellularLocation>
        <location evidence="1">Membrane</location>
        <topology evidence="1">Multi-pass membrane protein</topology>
    </subcellularLocation>
</comment>
<evidence type="ECO:0000256" key="4">
    <source>
        <dbReference type="ARBA" id="ARBA00023136"/>
    </source>
</evidence>
<evidence type="ECO:0000256" key="5">
    <source>
        <dbReference type="SAM" id="MobiDB-lite"/>
    </source>
</evidence>
<evidence type="ECO:0000256" key="6">
    <source>
        <dbReference type="SAM" id="Phobius"/>
    </source>
</evidence>
<dbReference type="InterPro" id="IPR036513">
    <property type="entry name" value="STAS_dom_sf"/>
</dbReference>
<dbReference type="Gene3D" id="3.30.750.24">
    <property type="entry name" value="STAS domain"/>
    <property type="match status" value="1"/>
</dbReference>
<feature type="region of interest" description="Disordered" evidence="5">
    <location>
        <begin position="482"/>
        <end position="502"/>
    </location>
</feature>
<sequence length="851" mass="93486">MEVVRSRSARWISKTPGRLYRALPSVVLGTLFNVLDTVSTGLLIFPSEEGSSGVFQALQIQGLSMYIMSTILSQVAMTLGGSRFPGALGAMLIEILPFLRGIGSDIRDVLGPDNPSLVPTVFAAYAMSSFLIGFAFITLGLLKLGNLVAYFPQTVLTGAIGAIGLSLFILGLGLMLPPSSPVLTLSSAGSVLFNSSHLPLLVASFFPALILSVSTRSQLINQWTRGMVQNAYYVPCYLFSIPLIFWIIVVALHCPRDALVANGWLFRVDASATRGSGIGTAWIYWREFDFSKVEWWAMKNAIENIVLLVVIGVLNLPIYVPALAFSLDVPYDMNHEFFGQGAANILAGMAGTAPNILQYSYSVFFTRANGGRFEAALVTLLTFVLFLTSGLLLPYVPTVLASALVLFLGIELLLEAIWESAKTLVWLEWSIVVGTLLACTFLGFAEGFGVGIGAAIVVYFVYGVVDSRARVVKWEEWNETHMRQSQDQEQHTPTHRISPLNHTPSAAYPLTNVTLTDIESGGSLEKNHTECLLRDIRARVVVLSGYVYFATIPSLESQLLDTNTQLAFIIVDLSTVHRLETAAAQCLQRAVRDLAPRSTVLVLCGIQKGSGAHADFDRAGVDLIFDSENKGVALEKGILVFGTRRDALSWCERQSEVVRPNLGKDDLGTVSKADVYRKFCKLFDFDLETLLGNGRVDDDSSESNDNVSTAQNDVDIFISIGAHLKCYAPGQSIDTSDIDRIIFFVEGHADTIPIEPSTRPSFRRFLLMLPEESFQFIKRRIWLLFRSVSRPNALSPGDILDYDGEKTVHVLARSQCVTVEFDSTSSSVLVIWADDTSRAKMEDNRQERRVS</sequence>
<keyword evidence="3 6" id="KW-1133">Transmembrane helix</keyword>
<dbReference type="InterPro" id="IPR011547">
    <property type="entry name" value="SLC26A/SulP_dom"/>
</dbReference>
<dbReference type="Pfam" id="PF01740">
    <property type="entry name" value="STAS"/>
    <property type="match status" value="1"/>
</dbReference>
<accession>A0AA39P2M0</accession>
<keyword evidence="9" id="KW-1185">Reference proteome</keyword>
<organism evidence="8 9">
    <name type="scientific">Armillaria novae-zelandiae</name>
    <dbReference type="NCBI Taxonomy" id="153914"/>
    <lineage>
        <taxon>Eukaryota</taxon>
        <taxon>Fungi</taxon>
        <taxon>Dikarya</taxon>
        <taxon>Basidiomycota</taxon>
        <taxon>Agaricomycotina</taxon>
        <taxon>Agaricomycetes</taxon>
        <taxon>Agaricomycetidae</taxon>
        <taxon>Agaricales</taxon>
        <taxon>Marasmiineae</taxon>
        <taxon>Physalacriaceae</taxon>
        <taxon>Armillaria</taxon>
    </lineage>
</organism>
<dbReference type="PROSITE" id="PS50801">
    <property type="entry name" value="STAS"/>
    <property type="match status" value="1"/>
</dbReference>
<comment type="caution">
    <text evidence="8">The sequence shown here is derived from an EMBL/GenBank/DDBJ whole genome shotgun (WGS) entry which is preliminary data.</text>
</comment>
<proteinExistence type="predicted"/>
<evidence type="ECO:0000313" key="8">
    <source>
        <dbReference type="EMBL" id="KAK0476422.1"/>
    </source>
</evidence>
<feature type="transmembrane region" description="Helical" evidence="6">
    <location>
        <begin position="196"/>
        <end position="219"/>
    </location>
</feature>
<feature type="transmembrane region" description="Helical" evidence="6">
    <location>
        <begin position="429"/>
        <end position="462"/>
    </location>
</feature>
<name>A0AA39P2M0_9AGAR</name>
<evidence type="ECO:0000259" key="7">
    <source>
        <dbReference type="PROSITE" id="PS50801"/>
    </source>
</evidence>
<dbReference type="PANTHER" id="PTHR43310">
    <property type="entry name" value="SULFATE TRANSPORTER YBAR-RELATED"/>
    <property type="match status" value="1"/>
</dbReference>
<reference evidence="8" key="1">
    <citation type="submission" date="2023-06" db="EMBL/GenBank/DDBJ databases">
        <authorList>
            <consortium name="Lawrence Berkeley National Laboratory"/>
            <person name="Ahrendt S."/>
            <person name="Sahu N."/>
            <person name="Indic B."/>
            <person name="Wong-Bajracharya J."/>
            <person name="Merenyi Z."/>
            <person name="Ke H.-M."/>
            <person name="Monk M."/>
            <person name="Kocsube S."/>
            <person name="Drula E."/>
            <person name="Lipzen A."/>
            <person name="Balint B."/>
            <person name="Henrissat B."/>
            <person name="Andreopoulos B."/>
            <person name="Martin F.M."/>
            <person name="Harder C.B."/>
            <person name="Rigling D."/>
            <person name="Ford K.L."/>
            <person name="Foster G.D."/>
            <person name="Pangilinan J."/>
            <person name="Papanicolaou A."/>
            <person name="Barry K."/>
            <person name="LaButti K."/>
            <person name="Viragh M."/>
            <person name="Koriabine M."/>
            <person name="Yan M."/>
            <person name="Riley R."/>
            <person name="Champramary S."/>
            <person name="Plett K.L."/>
            <person name="Tsai I.J."/>
            <person name="Slot J."/>
            <person name="Sipos G."/>
            <person name="Plett J."/>
            <person name="Nagy L.G."/>
            <person name="Grigoriev I.V."/>
        </authorList>
    </citation>
    <scope>NUCLEOTIDE SEQUENCE</scope>
    <source>
        <strain evidence="8">ICMP 16352</strain>
    </source>
</reference>